<dbReference type="Proteomes" id="UP000316095">
    <property type="component" value="Unassembled WGS sequence"/>
</dbReference>
<keyword evidence="3" id="KW-1185">Reference proteome</keyword>
<feature type="transmembrane region" description="Helical" evidence="1">
    <location>
        <begin position="20"/>
        <end position="41"/>
    </location>
</feature>
<dbReference type="AlphaFoldDB" id="A0A5C5XHP4"/>
<evidence type="ECO:0000313" key="3">
    <source>
        <dbReference type="Proteomes" id="UP000316095"/>
    </source>
</evidence>
<dbReference type="RefSeq" id="WP_146503832.1">
    <property type="nucleotide sequence ID" value="NZ_SJPG01000001.1"/>
</dbReference>
<keyword evidence="1" id="KW-0812">Transmembrane</keyword>
<proteinExistence type="predicted"/>
<accession>A0A5C5XHP4</accession>
<keyword evidence="1" id="KW-0472">Membrane</keyword>
<evidence type="ECO:0000256" key="1">
    <source>
        <dbReference type="SAM" id="Phobius"/>
    </source>
</evidence>
<organism evidence="2 3">
    <name type="scientific">Rubinisphaera italica</name>
    <dbReference type="NCBI Taxonomy" id="2527969"/>
    <lineage>
        <taxon>Bacteria</taxon>
        <taxon>Pseudomonadati</taxon>
        <taxon>Planctomycetota</taxon>
        <taxon>Planctomycetia</taxon>
        <taxon>Planctomycetales</taxon>
        <taxon>Planctomycetaceae</taxon>
        <taxon>Rubinisphaera</taxon>
    </lineage>
</organism>
<name>A0A5C5XHP4_9PLAN</name>
<comment type="caution">
    <text evidence="2">The sequence shown here is derived from an EMBL/GenBank/DDBJ whole genome shotgun (WGS) entry which is preliminary data.</text>
</comment>
<dbReference type="EMBL" id="SJPG01000001">
    <property type="protein sequence ID" value="TWT61901.1"/>
    <property type="molecule type" value="Genomic_DNA"/>
</dbReference>
<evidence type="ECO:0000313" key="2">
    <source>
        <dbReference type="EMBL" id="TWT61901.1"/>
    </source>
</evidence>
<keyword evidence="1" id="KW-1133">Transmembrane helix</keyword>
<gene>
    <name evidence="2" type="ORF">Pan54_26380</name>
</gene>
<reference evidence="2 3" key="1">
    <citation type="submission" date="2019-02" db="EMBL/GenBank/DDBJ databases">
        <title>Deep-cultivation of Planctomycetes and their phenomic and genomic characterization uncovers novel biology.</title>
        <authorList>
            <person name="Wiegand S."/>
            <person name="Jogler M."/>
            <person name="Boedeker C."/>
            <person name="Pinto D."/>
            <person name="Vollmers J."/>
            <person name="Rivas-Marin E."/>
            <person name="Kohn T."/>
            <person name="Peeters S.H."/>
            <person name="Heuer A."/>
            <person name="Rast P."/>
            <person name="Oberbeckmann S."/>
            <person name="Bunk B."/>
            <person name="Jeske O."/>
            <person name="Meyerdierks A."/>
            <person name="Storesund J.E."/>
            <person name="Kallscheuer N."/>
            <person name="Luecker S."/>
            <person name="Lage O.M."/>
            <person name="Pohl T."/>
            <person name="Merkel B.J."/>
            <person name="Hornburger P."/>
            <person name="Mueller R.-W."/>
            <person name="Bruemmer F."/>
            <person name="Labrenz M."/>
            <person name="Spormann A.M."/>
            <person name="Op Den Camp H."/>
            <person name="Overmann J."/>
            <person name="Amann R."/>
            <person name="Jetten M.S.M."/>
            <person name="Mascher T."/>
            <person name="Medema M.H."/>
            <person name="Devos D.P."/>
            <person name="Kaster A.-K."/>
            <person name="Ovreas L."/>
            <person name="Rohde M."/>
            <person name="Galperin M.Y."/>
            <person name="Jogler C."/>
        </authorList>
    </citation>
    <scope>NUCLEOTIDE SEQUENCE [LARGE SCALE GENOMIC DNA]</scope>
    <source>
        <strain evidence="2 3">Pan54</strain>
    </source>
</reference>
<protein>
    <submittedName>
        <fullName evidence="2">Uncharacterized protein</fullName>
    </submittedName>
</protein>
<sequence length="84" mass="9920">MSEQHDSTESKPIDHLTRSLLFAFLALVIYILSPLPVLMVVKLYLPQMEGTVENGFYAPLVYCYDNLEWVEAFYDWQFELLNWI</sequence>